<dbReference type="Gene3D" id="3.10.50.40">
    <property type="match status" value="1"/>
</dbReference>
<evidence type="ECO:0000256" key="2">
    <source>
        <dbReference type="ARBA" id="ARBA00004496"/>
    </source>
</evidence>
<evidence type="ECO:0000256" key="1">
    <source>
        <dbReference type="ARBA" id="ARBA00000971"/>
    </source>
</evidence>
<comment type="similarity">
    <text evidence="3">Belongs to the FKBP-type PPIase family.</text>
</comment>
<dbReference type="PANTHER" id="PTHR47861">
    <property type="entry name" value="FKBP-TYPE PEPTIDYL-PROLYL CIS-TRANS ISOMERASE SLYD"/>
    <property type="match status" value="1"/>
</dbReference>
<dbReference type="InterPro" id="IPR046357">
    <property type="entry name" value="PPIase_dom_sf"/>
</dbReference>
<comment type="subcellular location">
    <subcellularLocation>
        <location evidence="2">Cytoplasm</location>
    </subcellularLocation>
</comment>
<dbReference type="EC" id="5.2.1.8" evidence="4"/>
<evidence type="ECO:0000256" key="3">
    <source>
        <dbReference type="ARBA" id="ARBA00006577"/>
    </source>
</evidence>
<dbReference type="GO" id="GO:0042026">
    <property type="term" value="P:protein refolding"/>
    <property type="evidence" value="ECO:0007669"/>
    <property type="project" value="UniProtKB-ARBA"/>
</dbReference>
<organism evidence="10">
    <name type="scientific">hydrothermal vent metagenome</name>
    <dbReference type="NCBI Taxonomy" id="652676"/>
    <lineage>
        <taxon>unclassified sequences</taxon>
        <taxon>metagenomes</taxon>
        <taxon>ecological metagenomes</taxon>
    </lineage>
</organism>
<dbReference type="PROSITE" id="PS50059">
    <property type="entry name" value="FKBP_PPIASE"/>
    <property type="match status" value="1"/>
</dbReference>
<evidence type="ECO:0000256" key="5">
    <source>
        <dbReference type="ARBA" id="ARBA00022490"/>
    </source>
</evidence>
<reference evidence="10" key="1">
    <citation type="submission" date="2018-06" db="EMBL/GenBank/DDBJ databases">
        <authorList>
            <person name="Zhirakovskaya E."/>
        </authorList>
    </citation>
    <scope>NUCLEOTIDE SEQUENCE</scope>
</reference>
<evidence type="ECO:0000256" key="4">
    <source>
        <dbReference type="ARBA" id="ARBA00013194"/>
    </source>
</evidence>
<dbReference type="SUPFAM" id="SSF54534">
    <property type="entry name" value="FKBP-like"/>
    <property type="match status" value="1"/>
</dbReference>
<gene>
    <name evidence="10" type="ORF">MNBD_GAMMA21-941</name>
</gene>
<proteinExistence type="inferred from homology"/>
<dbReference type="Pfam" id="PF00254">
    <property type="entry name" value="FKBP_C"/>
    <property type="match status" value="1"/>
</dbReference>
<name>A0A3B1A110_9ZZZZ</name>
<evidence type="ECO:0000313" key="10">
    <source>
        <dbReference type="EMBL" id="VAW93287.1"/>
    </source>
</evidence>
<comment type="catalytic activity">
    <reaction evidence="1">
        <text>[protein]-peptidylproline (omega=180) = [protein]-peptidylproline (omega=0)</text>
        <dbReference type="Rhea" id="RHEA:16237"/>
        <dbReference type="Rhea" id="RHEA-COMP:10747"/>
        <dbReference type="Rhea" id="RHEA-COMP:10748"/>
        <dbReference type="ChEBI" id="CHEBI:83833"/>
        <dbReference type="ChEBI" id="CHEBI:83834"/>
        <dbReference type="EC" id="5.2.1.8"/>
    </reaction>
</comment>
<keyword evidence="8 10" id="KW-0413">Isomerase</keyword>
<dbReference type="GO" id="GO:0003755">
    <property type="term" value="F:peptidyl-prolyl cis-trans isomerase activity"/>
    <property type="evidence" value="ECO:0007669"/>
    <property type="project" value="UniProtKB-KW"/>
</dbReference>
<dbReference type="EMBL" id="UOFR01000018">
    <property type="protein sequence ID" value="VAW93287.1"/>
    <property type="molecule type" value="Genomic_DNA"/>
</dbReference>
<protein>
    <recommendedName>
        <fullName evidence="4">peptidylprolyl isomerase</fullName>
        <ecNumber evidence="4">5.2.1.8</ecNumber>
    </recommendedName>
</protein>
<accession>A0A3B1A110</accession>
<feature type="domain" description="PPIase FKBP-type" evidence="9">
    <location>
        <begin position="6"/>
        <end position="81"/>
    </location>
</feature>
<dbReference type="PANTHER" id="PTHR47861:SF3">
    <property type="entry name" value="FKBP-TYPE PEPTIDYL-PROLYL CIS-TRANS ISOMERASE SLYD"/>
    <property type="match status" value="1"/>
</dbReference>
<keyword evidence="5" id="KW-0963">Cytoplasm</keyword>
<dbReference type="InterPro" id="IPR001179">
    <property type="entry name" value="PPIase_FKBP_dom"/>
</dbReference>
<evidence type="ECO:0000256" key="7">
    <source>
        <dbReference type="ARBA" id="ARBA00023186"/>
    </source>
</evidence>
<dbReference type="GO" id="GO:0005737">
    <property type="term" value="C:cytoplasm"/>
    <property type="evidence" value="ECO:0007669"/>
    <property type="project" value="UniProtKB-SubCell"/>
</dbReference>
<evidence type="ECO:0000256" key="8">
    <source>
        <dbReference type="ARBA" id="ARBA00023235"/>
    </source>
</evidence>
<evidence type="ECO:0000256" key="6">
    <source>
        <dbReference type="ARBA" id="ARBA00023110"/>
    </source>
</evidence>
<keyword evidence="6" id="KW-0697">Rotamase</keyword>
<evidence type="ECO:0000259" key="9">
    <source>
        <dbReference type="PROSITE" id="PS50059"/>
    </source>
</evidence>
<dbReference type="AlphaFoldDB" id="A0A3B1A110"/>
<sequence>MLVAQNKVVTINYTLKDNDGQILDQSQNGEFAYLHGASNIIPGLENALLDKKAGETLSVTVPPEMGYGERNDTLSQVVPMNMFDSAEMVTVGQQFHAQGEDGEDIMITITAVNGDDVTIDGNHPLAGIELNFDVTVVEIREATEEEASHGHVHQPGHSH</sequence>
<keyword evidence="7" id="KW-0143">Chaperone</keyword>